<evidence type="ECO:0000256" key="1">
    <source>
        <dbReference type="ARBA" id="ARBA00010884"/>
    </source>
</evidence>
<protein>
    <submittedName>
        <fullName evidence="3">Alpha/beta fold hydrolase</fullName>
    </submittedName>
</protein>
<comment type="similarity">
    <text evidence="1">Belongs to the AB hydrolase superfamily. AB hydrolase 4 family.</text>
</comment>
<dbReference type="GO" id="GO:0016787">
    <property type="term" value="F:hydrolase activity"/>
    <property type="evidence" value="ECO:0007669"/>
    <property type="project" value="UniProtKB-KW"/>
</dbReference>
<name>A0ABS9KA35_9BACT</name>
<dbReference type="Gene3D" id="3.40.50.1820">
    <property type="entry name" value="alpha/beta hydrolase"/>
    <property type="match status" value="1"/>
</dbReference>
<evidence type="ECO:0000313" key="4">
    <source>
        <dbReference type="Proteomes" id="UP001165366"/>
    </source>
</evidence>
<dbReference type="PANTHER" id="PTHR10794">
    <property type="entry name" value="ABHYDROLASE DOMAIN-CONTAINING PROTEIN"/>
    <property type="match status" value="1"/>
</dbReference>
<proteinExistence type="inferred from homology"/>
<comment type="caution">
    <text evidence="3">The sequence shown here is derived from an EMBL/GenBank/DDBJ whole genome shotgun (WGS) entry which is preliminary data.</text>
</comment>
<reference evidence="3" key="1">
    <citation type="submission" date="2022-01" db="EMBL/GenBank/DDBJ databases">
        <authorList>
            <person name="Wang Y."/>
        </authorList>
    </citation>
    <scope>NUCLEOTIDE SEQUENCE</scope>
    <source>
        <strain evidence="3">WB101</strain>
    </source>
</reference>
<dbReference type="EMBL" id="JAKLWS010000003">
    <property type="protein sequence ID" value="MCG2587717.1"/>
    <property type="molecule type" value="Genomic_DNA"/>
</dbReference>
<reference evidence="3" key="2">
    <citation type="submission" date="2024-05" db="EMBL/GenBank/DDBJ databases">
        <title>Rhodohalobacter halophilus gen. nov., sp. nov., a moderately halophilic member of the family Balneolaceae.</title>
        <authorList>
            <person name="Xia J."/>
        </authorList>
    </citation>
    <scope>NUCLEOTIDE SEQUENCE</scope>
    <source>
        <strain evidence="3">WB101</strain>
    </source>
</reference>
<keyword evidence="3" id="KW-0378">Hydrolase</keyword>
<dbReference type="PANTHER" id="PTHR10794:SF94">
    <property type="entry name" value="ESTERASE YHET-RELATED"/>
    <property type="match status" value="1"/>
</dbReference>
<dbReference type="Proteomes" id="UP001165366">
    <property type="component" value="Unassembled WGS sequence"/>
</dbReference>
<keyword evidence="4" id="KW-1185">Reference proteome</keyword>
<dbReference type="PIRSF" id="PIRSF005211">
    <property type="entry name" value="Ab_hydro_YheT"/>
    <property type="match status" value="1"/>
</dbReference>
<gene>
    <name evidence="3" type="ORF">L6773_04010</name>
</gene>
<dbReference type="Pfam" id="PF00561">
    <property type="entry name" value="Abhydrolase_1"/>
    <property type="match status" value="1"/>
</dbReference>
<organism evidence="3 4">
    <name type="scientific">Rhodohalobacter sulfatireducens</name>
    <dbReference type="NCBI Taxonomy" id="2911366"/>
    <lineage>
        <taxon>Bacteria</taxon>
        <taxon>Pseudomonadati</taxon>
        <taxon>Balneolota</taxon>
        <taxon>Balneolia</taxon>
        <taxon>Balneolales</taxon>
        <taxon>Balneolaceae</taxon>
        <taxon>Rhodohalobacter</taxon>
    </lineage>
</organism>
<dbReference type="RefSeq" id="WP_237852560.1">
    <property type="nucleotide sequence ID" value="NZ_JAKLWS010000003.1"/>
</dbReference>
<dbReference type="InterPro" id="IPR012020">
    <property type="entry name" value="ABHD4"/>
</dbReference>
<sequence length="312" mass="35387">MKSDTSFKSAPWCFNGHAHTILCSLIFESPGLHSENVQIDTPDNDFLEIDVVESGTGKPVVVLFHGLEGHSRRFYITQLAEHLNTRGFSTVAVNFRSCGRDMNRQKKFYHSGETDDLEVVFEWVQDHFPKSTLFGAGFSLGGSALLNFVNKHGSNHPLRAISAISTPFELKKGSLNLEAGFNRLYSVLFLQTLKKKLQEKRAKFPALPTFEGSTLYEFDDQITGPIHGFEGAEHYYHHCSSAFFMDQIRTDTLVIHSREDPMCPFKWTPVEQIKKNSNIKTHFTDKGGHVGFWSVPNGWINQRIGDYFSDFI</sequence>
<dbReference type="InterPro" id="IPR029058">
    <property type="entry name" value="AB_hydrolase_fold"/>
</dbReference>
<evidence type="ECO:0000313" key="3">
    <source>
        <dbReference type="EMBL" id="MCG2587717.1"/>
    </source>
</evidence>
<accession>A0ABS9KA35</accession>
<dbReference type="InterPro" id="IPR000073">
    <property type="entry name" value="AB_hydrolase_1"/>
</dbReference>
<evidence type="ECO:0000259" key="2">
    <source>
        <dbReference type="Pfam" id="PF00561"/>
    </source>
</evidence>
<dbReference type="SUPFAM" id="SSF53474">
    <property type="entry name" value="alpha/beta-Hydrolases"/>
    <property type="match status" value="1"/>
</dbReference>
<dbReference type="InterPro" id="IPR050960">
    <property type="entry name" value="AB_hydrolase_4_sf"/>
</dbReference>
<feature type="domain" description="AB hydrolase-1" evidence="2">
    <location>
        <begin position="59"/>
        <end position="293"/>
    </location>
</feature>